<dbReference type="EMBL" id="VBUU01000060">
    <property type="protein sequence ID" value="TLF92382.1"/>
    <property type="molecule type" value="Genomic_DNA"/>
</dbReference>
<reference evidence="3 4" key="1">
    <citation type="submission" date="2019-05" db="EMBL/GenBank/DDBJ databases">
        <title>Genomes sequences of two Nocardia cyriacigeorgica environmental isolates, type strains Nocardia asteroides ATCC 19247 and Nocardia cyriacigeorgica DSM 44484.</title>
        <authorList>
            <person name="Vautrin F."/>
            <person name="Bergeron E."/>
            <person name="Dubost A."/>
            <person name="Abrouk D."/>
            <person name="Rodriguez Nava V."/>
            <person name="Pujic P."/>
        </authorList>
    </citation>
    <scope>NUCLEOTIDE SEQUENCE [LARGE SCALE GENOMIC DNA]</scope>
    <source>
        <strain evidence="2 4">EML 1456</strain>
        <strain evidence="1 3">EML 446</strain>
    </source>
</reference>
<dbReference type="Proteomes" id="UP000308349">
    <property type="component" value="Unassembled WGS sequence"/>
</dbReference>
<evidence type="ECO:0000313" key="4">
    <source>
        <dbReference type="Proteomes" id="UP000308349"/>
    </source>
</evidence>
<gene>
    <name evidence="1" type="ORF">FEK34_28765</name>
    <name evidence="2" type="ORF">FEK35_30620</name>
</gene>
<evidence type="ECO:0000313" key="2">
    <source>
        <dbReference type="EMBL" id="TLF92382.1"/>
    </source>
</evidence>
<dbReference type="Proteomes" id="UP000306378">
    <property type="component" value="Unassembled WGS sequence"/>
</dbReference>
<evidence type="ECO:0000313" key="1">
    <source>
        <dbReference type="EMBL" id="TLF72730.1"/>
    </source>
</evidence>
<name>A0A5R8NAN6_9NOCA</name>
<dbReference type="AlphaFoldDB" id="A0A5R8NAN6"/>
<accession>A0A5R8NAN6</accession>
<protein>
    <submittedName>
        <fullName evidence="1">Uncharacterized protein</fullName>
    </submittedName>
</protein>
<sequence>MSRHSYHPSDADLRPTFDAALTRACAGQGIRTCTGLNAATDHALAAVSAAAPDPPEALVAAARAAFAQQLAGTGSDDELPRFMRQNDRG</sequence>
<proteinExistence type="predicted"/>
<evidence type="ECO:0000313" key="3">
    <source>
        <dbReference type="Proteomes" id="UP000306378"/>
    </source>
</evidence>
<dbReference type="EMBL" id="VBUT01000015">
    <property type="protein sequence ID" value="TLF72730.1"/>
    <property type="molecule type" value="Genomic_DNA"/>
</dbReference>
<comment type="caution">
    <text evidence="1">The sequence shown here is derived from an EMBL/GenBank/DDBJ whole genome shotgun (WGS) entry which is preliminary data.</text>
</comment>
<organism evidence="1 3">
    <name type="scientific">Nocardia cyriacigeorgica</name>
    <dbReference type="NCBI Taxonomy" id="135487"/>
    <lineage>
        <taxon>Bacteria</taxon>
        <taxon>Bacillati</taxon>
        <taxon>Actinomycetota</taxon>
        <taxon>Actinomycetes</taxon>
        <taxon>Mycobacteriales</taxon>
        <taxon>Nocardiaceae</taxon>
        <taxon>Nocardia</taxon>
    </lineage>
</organism>